<sequence>MLIRLHTAVGMGMIWIATQFPILAPLPFSNNARALAFFTFVRCFAQSWGVAIGGTILQNSLRKKLPAAFDAQFPFGVQIAYAAIPRIRSLDPHLQSLVRDAFASSLQLLWKVMIGIAGAGLLSVLLMKELTTMRTDLDEQWGMQERKVDTSDAERRVVS</sequence>
<comment type="caution">
    <text evidence="1">The sequence shown here is derived from an EMBL/GenBank/DDBJ whole genome shotgun (WGS) entry which is preliminary data.</text>
</comment>
<protein>
    <submittedName>
        <fullName evidence="1">Uncharacterized protein</fullName>
    </submittedName>
</protein>
<accession>A0ACB8SPP7</accession>
<reference evidence="1" key="2">
    <citation type="journal article" date="2022" name="New Phytol.">
        <title>Evolutionary transition to the ectomycorrhizal habit in the genomes of a hyperdiverse lineage of mushroom-forming fungi.</title>
        <authorList>
            <person name="Looney B."/>
            <person name="Miyauchi S."/>
            <person name="Morin E."/>
            <person name="Drula E."/>
            <person name="Courty P.E."/>
            <person name="Kohler A."/>
            <person name="Kuo A."/>
            <person name="LaButti K."/>
            <person name="Pangilinan J."/>
            <person name="Lipzen A."/>
            <person name="Riley R."/>
            <person name="Andreopoulos W."/>
            <person name="He G."/>
            <person name="Johnson J."/>
            <person name="Nolan M."/>
            <person name="Tritt A."/>
            <person name="Barry K.W."/>
            <person name="Grigoriev I.V."/>
            <person name="Nagy L.G."/>
            <person name="Hibbett D."/>
            <person name="Henrissat B."/>
            <person name="Matheny P.B."/>
            <person name="Labbe J."/>
            <person name="Martin F.M."/>
        </authorList>
    </citation>
    <scope>NUCLEOTIDE SEQUENCE</scope>
    <source>
        <strain evidence="1">HHB10654</strain>
    </source>
</reference>
<reference evidence="1" key="1">
    <citation type="submission" date="2021-03" db="EMBL/GenBank/DDBJ databases">
        <authorList>
            <consortium name="DOE Joint Genome Institute"/>
            <person name="Ahrendt S."/>
            <person name="Looney B.P."/>
            <person name="Miyauchi S."/>
            <person name="Morin E."/>
            <person name="Drula E."/>
            <person name="Courty P.E."/>
            <person name="Chicoki N."/>
            <person name="Fauchery L."/>
            <person name="Kohler A."/>
            <person name="Kuo A."/>
            <person name="Labutti K."/>
            <person name="Pangilinan J."/>
            <person name="Lipzen A."/>
            <person name="Riley R."/>
            <person name="Andreopoulos W."/>
            <person name="He G."/>
            <person name="Johnson J."/>
            <person name="Barry K.W."/>
            <person name="Grigoriev I.V."/>
            <person name="Nagy L."/>
            <person name="Hibbett D."/>
            <person name="Henrissat B."/>
            <person name="Matheny P.B."/>
            <person name="Labbe J."/>
            <person name="Martin F."/>
        </authorList>
    </citation>
    <scope>NUCLEOTIDE SEQUENCE</scope>
    <source>
        <strain evidence="1">HHB10654</strain>
    </source>
</reference>
<dbReference type="Proteomes" id="UP000814140">
    <property type="component" value="Unassembled WGS sequence"/>
</dbReference>
<evidence type="ECO:0000313" key="2">
    <source>
        <dbReference type="Proteomes" id="UP000814140"/>
    </source>
</evidence>
<organism evidence="1 2">
    <name type="scientific">Artomyces pyxidatus</name>
    <dbReference type="NCBI Taxonomy" id="48021"/>
    <lineage>
        <taxon>Eukaryota</taxon>
        <taxon>Fungi</taxon>
        <taxon>Dikarya</taxon>
        <taxon>Basidiomycota</taxon>
        <taxon>Agaricomycotina</taxon>
        <taxon>Agaricomycetes</taxon>
        <taxon>Russulales</taxon>
        <taxon>Auriscalpiaceae</taxon>
        <taxon>Artomyces</taxon>
    </lineage>
</organism>
<name>A0ACB8SPP7_9AGAM</name>
<dbReference type="EMBL" id="MU277241">
    <property type="protein sequence ID" value="KAI0057930.1"/>
    <property type="molecule type" value="Genomic_DNA"/>
</dbReference>
<proteinExistence type="predicted"/>
<gene>
    <name evidence="1" type="ORF">BV25DRAFT_1994673</name>
</gene>
<evidence type="ECO:0000313" key="1">
    <source>
        <dbReference type="EMBL" id="KAI0057930.1"/>
    </source>
</evidence>
<keyword evidence="2" id="KW-1185">Reference proteome</keyword>